<dbReference type="GO" id="GO:0005524">
    <property type="term" value="F:ATP binding"/>
    <property type="evidence" value="ECO:0007669"/>
    <property type="project" value="UniProtKB-KW"/>
</dbReference>
<evidence type="ECO:0000313" key="4">
    <source>
        <dbReference type="EMBL" id="ODV59143.1"/>
    </source>
</evidence>
<evidence type="ECO:0000313" key="5">
    <source>
        <dbReference type="Proteomes" id="UP000095038"/>
    </source>
</evidence>
<dbReference type="InterPro" id="IPR013641">
    <property type="entry name" value="KTI12/PSTK"/>
</dbReference>
<dbReference type="InterPro" id="IPR027417">
    <property type="entry name" value="P-loop_NTPase"/>
</dbReference>
<dbReference type="GeneID" id="30962426"/>
<keyword evidence="2" id="KW-0067">ATP-binding</keyword>
<dbReference type="GO" id="GO:0003682">
    <property type="term" value="F:chromatin binding"/>
    <property type="evidence" value="ECO:0007669"/>
    <property type="project" value="EnsemblFungi"/>
</dbReference>
<dbReference type="Pfam" id="PF08433">
    <property type="entry name" value="KTI12"/>
    <property type="match status" value="1"/>
</dbReference>
<evidence type="ECO:0000256" key="1">
    <source>
        <dbReference type="ARBA" id="ARBA00022741"/>
    </source>
</evidence>
<gene>
    <name evidence="4" type="ORF">ASCRUDRAFT_113295</name>
</gene>
<dbReference type="EMBL" id="KV454487">
    <property type="protein sequence ID" value="ODV59143.1"/>
    <property type="molecule type" value="Genomic_DNA"/>
</dbReference>
<organism evidence="4 5">
    <name type="scientific">Ascoidea rubescens DSM 1968</name>
    <dbReference type="NCBI Taxonomy" id="1344418"/>
    <lineage>
        <taxon>Eukaryota</taxon>
        <taxon>Fungi</taxon>
        <taxon>Dikarya</taxon>
        <taxon>Ascomycota</taxon>
        <taxon>Saccharomycotina</taxon>
        <taxon>Saccharomycetes</taxon>
        <taxon>Ascoideaceae</taxon>
        <taxon>Ascoidea</taxon>
    </lineage>
</organism>
<dbReference type="PANTHER" id="PTHR12435">
    <property type="match status" value="1"/>
</dbReference>
<dbReference type="OrthoDB" id="9972657at2759"/>
<keyword evidence="1" id="KW-0547">Nucleotide-binding</keyword>
<evidence type="ECO:0000256" key="2">
    <source>
        <dbReference type="ARBA" id="ARBA00022840"/>
    </source>
</evidence>
<dbReference type="RefSeq" id="XP_020045450.1">
    <property type="nucleotide sequence ID" value="XM_020188790.1"/>
</dbReference>
<dbReference type="FunCoup" id="A0A1D2VCD7">
    <property type="interactions" value="657"/>
</dbReference>
<proteinExistence type="inferred from homology"/>
<accession>A0A1D2VCD7</accession>
<dbReference type="AlphaFoldDB" id="A0A1D2VCD7"/>
<dbReference type="STRING" id="1344418.A0A1D2VCD7"/>
<dbReference type="SUPFAM" id="SSF52540">
    <property type="entry name" value="P-loop containing nucleoside triphosphate hydrolases"/>
    <property type="match status" value="1"/>
</dbReference>
<dbReference type="GO" id="GO:0006357">
    <property type="term" value="P:regulation of transcription by RNA polymerase II"/>
    <property type="evidence" value="ECO:0007669"/>
    <property type="project" value="EnsemblFungi"/>
</dbReference>
<reference evidence="5" key="1">
    <citation type="submission" date="2016-05" db="EMBL/GenBank/DDBJ databases">
        <title>Comparative genomics of biotechnologically important yeasts.</title>
        <authorList>
            <consortium name="DOE Joint Genome Institute"/>
            <person name="Riley R."/>
            <person name="Haridas S."/>
            <person name="Wolfe K.H."/>
            <person name="Lopes M.R."/>
            <person name="Hittinger C.T."/>
            <person name="Goker M."/>
            <person name="Salamov A."/>
            <person name="Wisecaver J."/>
            <person name="Long T.M."/>
            <person name="Aerts A.L."/>
            <person name="Barry K."/>
            <person name="Choi C."/>
            <person name="Clum A."/>
            <person name="Coughlan A.Y."/>
            <person name="Deshpande S."/>
            <person name="Douglass A.P."/>
            <person name="Hanson S.J."/>
            <person name="Klenk H.-P."/>
            <person name="Labutti K."/>
            <person name="Lapidus A."/>
            <person name="Lindquist E."/>
            <person name="Lipzen A."/>
            <person name="Meier-Kolthoff J.P."/>
            <person name="Ohm R.A."/>
            <person name="Otillar R.P."/>
            <person name="Pangilinan J."/>
            <person name="Peng Y."/>
            <person name="Rokas A."/>
            <person name="Rosa C.A."/>
            <person name="Scheuner C."/>
            <person name="Sibirny A.A."/>
            <person name="Slot J.C."/>
            <person name="Stielow J.B."/>
            <person name="Sun H."/>
            <person name="Kurtzman C.P."/>
            <person name="Blackwell M."/>
            <person name="Grigoriev I.V."/>
            <person name="Jeffries T.W."/>
        </authorList>
    </citation>
    <scope>NUCLEOTIDE SEQUENCE [LARGE SCALE GENOMIC DNA]</scope>
    <source>
        <strain evidence="5">DSM 1968</strain>
    </source>
</reference>
<name>A0A1D2VCD7_9ASCO</name>
<evidence type="ECO:0000256" key="3">
    <source>
        <dbReference type="ARBA" id="ARBA00025768"/>
    </source>
</evidence>
<protein>
    <submittedName>
        <fullName evidence="4">Chromatin associated protein KTI12</fullName>
    </submittedName>
</protein>
<dbReference type="Proteomes" id="UP000095038">
    <property type="component" value="Unassembled WGS sequence"/>
</dbReference>
<dbReference type="GO" id="GO:0005634">
    <property type="term" value="C:nucleus"/>
    <property type="evidence" value="ECO:0007669"/>
    <property type="project" value="EnsemblFungi"/>
</dbReference>
<dbReference type="GO" id="GO:0002098">
    <property type="term" value="P:tRNA wobble uridine modification"/>
    <property type="evidence" value="ECO:0007669"/>
    <property type="project" value="EnsemblFungi"/>
</dbReference>
<sequence>MPLVIFTGLPSSGKTTIAQKLISLLNEKISSLPPGAPGANYKVIYHSDKTLGITQEDYRESLTEKASRNLQMSMVKRDISSTNIVILDSPAYIKGFRYQLFCEAKQTQTTHCVIYIMAPIKVCLEYNSKRDDAEKWDKELINQLAMRYEEPDGHNRWDSPLIPIAFDDKDLPIDEIWSSLVLKRKLKANSATIIKTPTSTNYLQVLDKKTQEVISKIIQFQKLQSIGGDVLIEKSSSGYAKDDLYVELPGRTVSVAQLQRIRRTFVSLNRVRSIDFDRIVPLFVEYINKNLSED</sequence>
<keyword evidence="5" id="KW-1185">Reference proteome</keyword>
<dbReference type="InParanoid" id="A0A1D2VCD7"/>
<dbReference type="Gene3D" id="3.40.50.300">
    <property type="entry name" value="P-loop containing nucleotide triphosphate hydrolases"/>
    <property type="match status" value="1"/>
</dbReference>
<comment type="similarity">
    <text evidence="3">Belongs to the KTI12 family.</text>
</comment>
<dbReference type="GO" id="GO:0005737">
    <property type="term" value="C:cytoplasm"/>
    <property type="evidence" value="ECO:0007669"/>
    <property type="project" value="EnsemblFungi"/>
</dbReference>